<organism evidence="7 8">
    <name type="scientific">Natronincola ferrireducens</name>
    <dbReference type="NCBI Taxonomy" id="393762"/>
    <lineage>
        <taxon>Bacteria</taxon>
        <taxon>Bacillati</taxon>
        <taxon>Bacillota</taxon>
        <taxon>Clostridia</taxon>
        <taxon>Peptostreptococcales</taxon>
        <taxon>Natronincolaceae</taxon>
        <taxon>Natronincola</taxon>
    </lineage>
</organism>
<dbReference type="AlphaFoldDB" id="A0A1G8ZGQ0"/>
<comment type="subcellular location">
    <subcellularLocation>
        <location evidence="1">Cell membrane</location>
        <topology evidence="1">Multi-pass membrane protein</topology>
    </subcellularLocation>
</comment>
<dbReference type="GO" id="GO:0005886">
    <property type="term" value="C:plasma membrane"/>
    <property type="evidence" value="ECO:0007669"/>
    <property type="project" value="UniProtKB-SubCell"/>
</dbReference>
<dbReference type="InterPro" id="IPR018385">
    <property type="entry name" value="C4_dicarb_anaerob_car-like"/>
</dbReference>
<reference evidence="7 8" key="1">
    <citation type="submission" date="2016-10" db="EMBL/GenBank/DDBJ databases">
        <authorList>
            <person name="de Groot N.N."/>
        </authorList>
    </citation>
    <scope>NUCLEOTIDE SEQUENCE [LARGE SCALE GENOMIC DNA]</scope>
    <source>
        <strain evidence="7 8">DSM 18346</strain>
    </source>
</reference>
<protein>
    <submittedName>
        <fullName evidence="7">Uncharacterized membrane protein YfcC, ion transporter superfamily</fullName>
    </submittedName>
</protein>
<keyword evidence="2" id="KW-1003">Cell membrane</keyword>
<keyword evidence="3 6" id="KW-0812">Transmembrane</keyword>
<feature type="transmembrane region" description="Helical" evidence="6">
    <location>
        <begin position="148"/>
        <end position="171"/>
    </location>
</feature>
<proteinExistence type="predicted"/>
<evidence type="ECO:0000256" key="6">
    <source>
        <dbReference type="SAM" id="Phobius"/>
    </source>
</evidence>
<dbReference type="InterPro" id="IPR051679">
    <property type="entry name" value="DASS-Related_Transporters"/>
</dbReference>
<keyword evidence="5 6" id="KW-0472">Membrane</keyword>
<feature type="transmembrane region" description="Helical" evidence="6">
    <location>
        <begin position="80"/>
        <end position="101"/>
    </location>
</feature>
<feature type="transmembrane region" description="Helical" evidence="6">
    <location>
        <begin position="121"/>
        <end position="142"/>
    </location>
</feature>
<feature type="transmembrane region" description="Helical" evidence="6">
    <location>
        <begin position="178"/>
        <end position="197"/>
    </location>
</feature>
<name>A0A1G8ZGQ0_9FIRM</name>
<feature type="transmembrane region" description="Helical" evidence="6">
    <location>
        <begin position="290"/>
        <end position="310"/>
    </location>
</feature>
<sequence>MTTKVSKKNFFDIKMPHTYILLSMIMVFMAVLSYIIPAGAYERIEDTVTGRMVVIPGSFEYIEGTQPGVFDVFIALQRGFIDAADIIFLIVFAYGFVYMLIKNGTMDATLGTIIRKMGNKIEWLIPVCMLSFGILGATMGLYEEVYGLIPVFIGMSVALGYDAVVGGAIVFTGVATGFAAAIINPFSIGIAQGIAGVQMFSGIGFRIIIFIVFQTASIAYVWRYAKKIKKDPTKSVLYGVELDTIHKTNKDDLLDTKLTVRNKLCMVIFVLTIGILLYGTTQWDWYINEIAALFLMMMVVVGVVGGFNATKICNVFIESTKSMVFSMMICGFTRGILILMQDAQIADTIVHSLVTVLEGQSKYISALGMLGLQNIINFFITGSASQATITMPIMAPVADLVDLNKQIAVLAYQFGDGFSNMFWPTVVAFECGLMGIPINKWYKFMAPLFGIMTILQIIMMLVAVAIGYN</sequence>
<evidence type="ECO:0000313" key="8">
    <source>
        <dbReference type="Proteomes" id="UP000198718"/>
    </source>
</evidence>
<accession>A0A1G8ZGQ0</accession>
<evidence type="ECO:0000313" key="7">
    <source>
        <dbReference type="EMBL" id="SDK14296.1"/>
    </source>
</evidence>
<dbReference type="RefSeq" id="WP_090550736.1">
    <property type="nucleotide sequence ID" value="NZ_FNFP01000001.1"/>
</dbReference>
<feature type="transmembrane region" description="Helical" evidence="6">
    <location>
        <begin position="260"/>
        <end position="278"/>
    </location>
</feature>
<evidence type="ECO:0000256" key="5">
    <source>
        <dbReference type="ARBA" id="ARBA00023136"/>
    </source>
</evidence>
<dbReference type="EMBL" id="FNFP01000001">
    <property type="protein sequence ID" value="SDK14296.1"/>
    <property type="molecule type" value="Genomic_DNA"/>
</dbReference>
<keyword evidence="8" id="KW-1185">Reference proteome</keyword>
<evidence type="ECO:0000256" key="4">
    <source>
        <dbReference type="ARBA" id="ARBA00022989"/>
    </source>
</evidence>
<keyword evidence="4 6" id="KW-1133">Transmembrane helix</keyword>
<dbReference type="PANTHER" id="PTHR43652">
    <property type="entry name" value="BASIC AMINO ACID ANTIPORTER YFCC-RELATED"/>
    <property type="match status" value="1"/>
</dbReference>
<evidence type="ECO:0000256" key="3">
    <source>
        <dbReference type="ARBA" id="ARBA00022692"/>
    </source>
</evidence>
<dbReference type="Proteomes" id="UP000198718">
    <property type="component" value="Unassembled WGS sequence"/>
</dbReference>
<feature type="transmembrane region" description="Helical" evidence="6">
    <location>
        <begin position="203"/>
        <end position="222"/>
    </location>
</feature>
<feature type="transmembrane region" description="Helical" evidence="6">
    <location>
        <begin position="20"/>
        <end position="41"/>
    </location>
</feature>
<dbReference type="STRING" id="393762.SAMN05660472_00860"/>
<evidence type="ECO:0000256" key="1">
    <source>
        <dbReference type="ARBA" id="ARBA00004651"/>
    </source>
</evidence>
<feature type="transmembrane region" description="Helical" evidence="6">
    <location>
        <begin position="444"/>
        <end position="468"/>
    </location>
</feature>
<dbReference type="OrthoDB" id="255482at2"/>
<dbReference type="PANTHER" id="PTHR43652:SF6">
    <property type="entry name" value="ARGININE REPRESSOR"/>
    <property type="match status" value="1"/>
</dbReference>
<dbReference type="Pfam" id="PF03606">
    <property type="entry name" value="DcuC"/>
    <property type="match status" value="1"/>
</dbReference>
<gene>
    <name evidence="7" type="ORF">SAMN05660472_00860</name>
</gene>
<evidence type="ECO:0000256" key="2">
    <source>
        <dbReference type="ARBA" id="ARBA00022475"/>
    </source>
</evidence>